<evidence type="ECO:0000313" key="2">
    <source>
        <dbReference type="EMBL" id="PTR01188.1"/>
    </source>
</evidence>
<keyword evidence="3" id="KW-1185">Reference proteome</keyword>
<evidence type="ECO:0000256" key="1">
    <source>
        <dbReference type="SAM" id="SignalP"/>
    </source>
</evidence>
<sequence length="266" mass="28656">MKPFYKMAALALAGASLVVVSCKKNATTPKDNIDYAALAQQLAKGLSSTSATANVKTNAASTLKIFDITSACGTSEEKANTNQSIKLGGDTTENVKRHTIFTYLCENGSTDPNAYTQRDTSVDTYSGSAFRNSRTIALNWHVSAQGSQERLLVNGDSKSIASTAVLKDGATTSSYSTSFDYHWTNVLAIQDYTFKTAPYFDGGKVDYTCVIENKKSVSDDQITNLSGTIQFMVGTGGNMWVTFNPRDGFPLLTYIIDAKTGKATQQ</sequence>
<dbReference type="EMBL" id="QAOQ01000001">
    <property type="protein sequence ID" value="PTR01188.1"/>
    <property type="molecule type" value="Genomic_DNA"/>
</dbReference>
<protein>
    <recommendedName>
        <fullName evidence="4">Lipoprotein</fullName>
    </recommendedName>
</protein>
<proteinExistence type="predicted"/>
<accession>A0A2T5JFH9</accession>
<dbReference type="AlphaFoldDB" id="A0A2T5JFH9"/>
<reference evidence="2 3" key="1">
    <citation type="submission" date="2018-04" db="EMBL/GenBank/DDBJ databases">
        <title>Genomic Encyclopedia of Archaeal and Bacterial Type Strains, Phase II (KMG-II): from individual species to whole genera.</title>
        <authorList>
            <person name="Goeker M."/>
        </authorList>
    </citation>
    <scope>NUCLEOTIDE SEQUENCE [LARGE SCALE GENOMIC DNA]</scope>
    <source>
        <strain evidence="2 3">DSM 26809</strain>
    </source>
</reference>
<dbReference type="RefSeq" id="WP_107826601.1">
    <property type="nucleotide sequence ID" value="NZ_CP160205.1"/>
</dbReference>
<comment type="caution">
    <text evidence="2">The sequence shown here is derived from an EMBL/GenBank/DDBJ whole genome shotgun (WGS) entry which is preliminary data.</text>
</comment>
<evidence type="ECO:0000313" key="3">
    <source>
        <dbReference type="Proteomes" id="UP000244168"/>
    </source>
</evidence>
<dbReference type="PROSITE" id="PS51257">
    <property type="entry name" value="PROKAR_LIPOPROTEIN"/>
    <property type="match status" value="1"/>
</dbReference>
<feature type="signal peptide" evidence="1">
    <location>
        <begin position="1"/>
        <end position="26"/>
    </location>
</feature>
<keyword evidence="1" id="KW-0732">Signal</keyword>
<dbReference type="Proteomes" id="UP000244168">
    <property type="component" value="Unassembled WGS sequence"/>
</dbReference>
<name>A0A2T5JFH9_9SPHI</name>
<evidence type="ECO:0008006" key="4">
    <source>
        <dbReference type="Google" id="ProtNLM"/>
    </source>
</evidence>
<organism evidence="2 3">
    <name type="scientific">Mucilaginibacter yixingensis</name>
    <dbReference type="NCBI Taxonomy" id="1295612"/>
    <lineage>
        <taxon>Bacteria</taxon>
        <taxon>Pseudomonadati</taxon>
        <taxon>Bacteroidota</taxon>
        <taxon>Sphingobacteriia</taxon>
        <taxon>Sphingobacteriales</taxon>
        <taxon>Sphingobacteriaceae</taxon>
        <taxon>Mucilaginibacter</taxon>
    </lineage>
</organism>
<gene>
    <name evidence="2" type="ORF">C8P68_101422</name>
</gene>
<feature type="chain" id="PRO_5015685157" description="Lipoprotein" evidence="1">
    <location>
        <begin position="27"/>
        <end position="266"/>
    </location>
</feature>